<keyword evidence="4" id="KW-0342">GTP-binding</keyword>
<organism evidence="8 9">
    <name type="scientific">Dendrosporobacter quercicolus</name>
    <dbReference type="NCBI Taxonomy" id="146817"/>
    <lineage>
        <taxon>Bacteria</taxon>
        <taxon>Bacillati</taxon>
        <taxon>Bacillota</taxon>
        <taxon>Negativicutes</taxon>
        <taxon>Selenomonadales</taxon>
        <taxon>Sporomusaceae</taxon>
        <taxon>Dendrosporobacter</taxon>
    </lineage>
</organism>
<reference evidence="8 9" key="1">
    <citation type="submission" date="2016-10" db="EMBL/GenBank/DDBJ databases">
        <authorList>
            <person name="de Groot N.N."/>
        </authorList>
    </citation>
    <scope>NUCLEOTIDE SEQUENCE [LARGE SCALE GENOMIC DNA]</scope>
    <source>
        <strain evidence="8 9">DSM 1736</strain>
    </source>
</reference>
<evidence type="ECO:0000256" key="6">
    <source>
        <dbReference type="SAM" id="MobiDB-lite"/>
    </source>
</evidence>
<dbReference type="OrthoDB" id="5477114at2"/>
<dbReference type="CDD" id="cd09912">
    <property type="entry name" value="DLP_2"/>
    <property type="match status" value="2"/>
</dbReference>
<evidence type="ECO:0000259" key="7">
    <source>
        <dbReference type="Pfam" id="PF00350"/>
    </source>
</evidence>
<feature type="region of interest" description="Disordered" evidence="6">
    <location>
        <begin position="573"/>
        <end position="595"/>
    </location>
</feature>
<keyword evidence="5" id="KW-0472">Membrane</keyword>
<dbReference type="RefSeq" id="WP_092074655.1">
    <property type="nucleotide sequence ID" value="NZ_FNHB01000011.1"/>
</dbReference>
<evidence type="ECO:0000313" key="8">
    <source>
        <dbReference type="EMBL" id="SDN07132.1"/>
    </source>
</evidence>
<gene>
    <name evidence="8" type="ORF">SAMN04488502_11168</name>
</gene>
<evidence type="ECO:0000256" key="3">
    <source>
        <dbReference type="ARBA" id="ARBA00022801"/>
    </source>
</evidence>
<dbReference type="Pfam" id="PF00350">
    <property type="entry name" value="Dynamin_N"/>
    <property type="match status" value="2"/>
</dbReference>
<dbReference type="AlphaFoldDB" id="A0A1G9YD98"/>
<name>A0A1G9YD98_9FIRM</name>
<evidence type="ECO:0000256" key="2">
    <source>
        <dbReference type="ARBA" id="ARBA00022741"/>
    </source>
</evidence>
<comment type="subcellular location">
    <subcellularLocation>
        <location evidence="1">Membrane</location>
    </subcellularLocation>
</comment>
<dbReference type="InterPro" id="IPR045063">
    <property type="entry name" value="Dynamin_N"/>
</dbReference>
<evidence type="ECO:0000256" key="4">
    <source>
        <dbReference type="ARBA" id="ARBA00023134"/>
    </source>
</evidence>
<dbReference type="PANTHER" id="PTHR10465">
    <property type="entry name" value="TRANSMEMBRANE GTPASE FZO1"/>
    <property type="match status" value="1"/>
</dbReference>
<dbReference type="InterPro" id="IPR027094">
    <property type="entry name" value="Mitofusin_fam"/>
</dbReference>
<dbReference type="EMBL" id="FNHB01000011">
    <property type="protein sequence ID" value="SDN07132.1"/>
    <property type="molecule type" value="Genomic_DNA"/>
</dbReference>
<dbReference type="GO" id="GO:0005525">
    <property type="term" value="F:GTP binding"/>
    <property type="evidence" value="ECO:0007669"/>
    <property type="project" value="UniProtKB-KW"/>
</dbReference>
<evidence type="ECO:0000256" key="5">
    <source>
        <dbReference type="ARBA" id="ARBA00023136"/>
    </source>
</evidence>
<keyword evidence="3" id="KW-0378">Hydrolase</keyword>
<keyword evidence="9" id="KW-1185">Reference proteome</keyword>
<dbReference type="STRING" id="146817.SAMN04488502_11168"/>
<feature type="domain" description="Dynamin N-terminal" evidence="7">
    <location>
        <begin position="51"/>
        <end position="205"/>
    </location>
</feature>
<dbReference type="PANTHER" id="PTHR10465:SF0">
    <property type="entry name" value="SARCALUMENIN"/>
    <property type="match status" value="1"/>
</dbReference>
<dbReference type="Gene3D" id="3.40.50.300">
    <property type="entry name" value="P-loop containing nucleotide triphosphate hydrolases"/>
    <property type="match status" value="2"/>
</dbReference>
<accession>A0A1G9YD98</accession>
<sequence length="1220" mass="137044">MNQTANRPVTIQALKAKLLAAYEYLIEHNDQENAGKVKQLAGKLVNKEFAIAFCGHFSAGKSTIINRLAGENLLPSSPIPTSANLVKVKAGEAYAKVFFKNEKPRLYLAPYDYQMVKNYCKDGDQIQSIEISHSDSRLPTQTVIMDTPGIDSADDAHRIATESAIHLADLIFYVMDYNHVQSELNFMFTKELTEAGKEVYLVINQIDKHSSQELAFSEFQASVLEAFSSWGVQPADIFYTSLKKDDHEYNQFPALQAFLAERLKKKDSLLLQSIFHSLQKIIKDHLAVTEKKNELELQPCKAILNELSAKEQAALADNYNRLSEEKNALSAGSEQAESDFDSGVNKIMTNAYLMPFQTRALAEVYLEACQPGFKVGWLFTRQKTLAERQDRLNLFYQDILEKTKSLVEWHLRDFLLRFLKAKRLENKELLAKIQGFRVHFSSELLAAAVKTGARLSGDTVLNYTDDVANQIKRIAQSGLAELKIEILNALADKQAAGQARFSQQSASLERYITALAQVQQSEAVRSLGKTKLETLLSETNVMREDRLQLFALQEEDFEVVYGKAGQVEQVQKKSSLPMNKPPLKENAPVPAAPSDRIKQTAEKLKKTARLVKGLPGFTKLAGEMEGKAARLEHKGFTVALFGAFSAGKSSFANALIGERVLPVSPNPMTAAICRIKPVDRAFPHGTVLIKLKEERGMLEDVNQALKLFDFQAESLAGARAKVEKLKGHLGYLGAAEKTNYAFLQAFSRGYAAFSGQLGTVLKKTITEFSDYVATEEKSCFVEGLDLYYDSPLTRKGVTLVDTPGADSINARHTGVAFDYIKNSDAILFVTYYNHAFSKADREFLIQLGRVKDSFQLDKMFFMINAIDLADNEEEKETVIEYVHDQLIKYGVGNPHLYPLSSLQALKEKQEQTGVSGSGMPAFEEAFYHFITNDLANLAVAASENELSRVSRLVAKLIDSTREDAAVKERKRTNIEAEKAGINAILTQQTAQDLKKRLNQQTEVLIYYVKQRVFLRFNDFFKEAFNPSVLRNDGRNLKKALQDALNELIEHIGFDFAQEMRATTVRLDRFAEKITAEYQLGLVETLHGFNQDLSFSLFEGKEKAQIDFDAAFKDMQYELFSKAMAYFKNPKSFFEKNDSKLMSDELYRVLNTAADTYLQNEQKRIEALYGQVMEAEFEQLILQMAEQTNDFYLSLLSALDGGVPASQLMEVQQSLANLNKG</sequence>
<dbReference type="SUPFAM" id="SSF52540">
    <property type="entry name" value="P-loop containing nucleoside triphosphate hydrolases"/>
    <property type="match status" value="2"/>
</dbReference>
<dbReference type="GO" id="GO:0003924">
    <property type="term" value="F:GTPase activity"/>
    <property type="evidence" value="ECO:0007669"/>
    <property type="project" value="InterPro"/>
</dbReference>
<dbReference type="Proteomes" id="UP000214880">
    <property type="component" value="Unassembled WGS sequence"/>
</dbReference>
<keyword evidence="2" id="KW-0547">Nucleotide-binding</keyword>
<evidence type="ECO:0000256" key="1">
    <source>
        <dbReference type="ARBA" id="ARBA00004370"/>
    </source>
</evidence>
<protein>
    <submittedName>
        <fullName evidence="8">Small GTP-binding protein domain-containing protein</fullName>
    </submittedName>
</protein>
<dbReference type="GO" id="GO:0016020">
    <property type="term" value="C:membrane"/>
    <property type="evidence" value="ECO:0007669"/>
    <property type="project" value="UniProtKB-SubCell"/>
</dbReference>
<proteinExistence type="predicted"/>
<dbReference type="InterPro" id="IPR027417">
    <property type="entry name" value="P-loop_NTPase"/>
</dbReference>
<feature type="domain" description="Dynamin N-terminal" evidence="7">
    <location>
        <begin position="638"/>
        <end position="859"/>
    </location>
</feature>
<evidence type="ECO:0000313" key="9">
    <source>
        <dbReference type="Proteomes" id="UP000214880"/>
    </source>
</evidence>